<gene>
    <name evidence="1" type="ORF">MetexDRAFT_4631</name>
</gene>
<evidence type="ECO:0000313" key="1">
    <source>
        <dbReference type="EMBL" id="EHP90502.1"/>
    </source>
</evidence>
<evidence type="ECO:0000313" key="2">
    <source>
        <dbReference type="Proteomes" id="UP000004382"/>
    </source>
</evidence>
<organism evidence="1 2">
    <name type="scientific">Methylorubrum extorquens DSM 13060</name>
    <dbReference type="NCBI Taxonomy" id="882800"/>
    <lineage>
        <taxon>Bacteria</taxon>
        <taxon>Pseudomonadati</taxon>
        <taxon>Pseudomonadota</taxon>
        <taxon>Alphaproteobacteria</taxon>
        <taxon>Hyphomicrobiales</taxon>
        <taxon>Methylobacteriaceae</taxon>
        <taxon>Methylorubrum</taxon>
    </lineage>
</organism>
<dbReference type="EMBL" id="AGJK01000178">
    <property type="protein sequence ID" value="EHP90502.1"/>
    <property type="molecule type" value="Genomic_DNA"/>
</dbReference>
<proteinExistence type="predicted"/>
<dbReference type="Proteomes" id="UP000004382">
    <property type="component" value="Unassembled WGS sequence"/>
</dbReference>
<accession>H1KPQ5</accession>
<name>H1KPQ5_METEX</name>
<sequence length="64" mass="7473">MSNLELIEQDSDPGSSAINAWLMFIFREISRMIAENRKTFASNRDLSYFVDLTNKFYEGEQKGF</sequence>
<comment type="caution">
    <text evidence="1">The sequence shown here is derived from an EMBL/GenBank/DDBJ whole genome shotgun (WGS) entry which is preliminary data.</text>
</comment>
<dbReference type="AlphaFoldDB" id="H1KPQ5"/>
<protein>
    <submittedName>
        <fullName evidence="1">Uncharacterized protein</fullName>
    </submittedName>
</protein>
<reference evidence="1 2" key="1">
    <citation type="submission" date="2011-09" db="EMBL/GenBank/DDBJ databases">
        <title>The draft genome of Methylobacterium extorquens DSM 13060.</title>
        <authorList>
            <consortium name="US DOE Joint Genome Institute (JGI-PGF)"/>
            <person name="Lucas S."/>
            <person name="Han J."/>
            <person name="Lapidus A."/>
            <person name="Cheng J.-F."/>
            <person name="Goodwin L."/>
            <person name="Pitluck S."/>
            <person name="Peters L."/>
            <person name="Land M.L."/>
            <person name="Hauser L."/>
            <person name="Koskimaki J."/>
            <person name="Halonen O."/>
            <person name="Pirttila A."/>
            <person name="Frank C."/>
            <person name="Woyke T.J."/>
        </authorList>
    </citation>
    <scope>NUCLEOTIDE SEQUENCE [LARGE SCALE GENOMIC DNA]</scope>
    <source>
        <strain evidence="1 2">DSM 13060</strain>
    </source>
</reference>